<reference evidence="2 3" key="1">
    <citation type="submission" date="2023-05" db="EMBL/GenBank/DDBJ databases">
        <title>Draft genome of Paenibacillus sp. CCS26.</title>
        <authorList>
            <person name="Akita H."/>
            <person name="Shinto Y."/>
            <person name="Kimura Z."/>
        </authorList>
    </citation>
    <scope>NUCLEOTIDE SEQUENCE [LARGE SCALE GENOMIC DNA]</scope>
    <source>
        <strain evidence="2 3">CCS26</strain>
    </source>
</reference>
<keyword evidence="3" id="KW-1185">Reference proteome</keyword>
<accession>A0ABQ6NLH0</accession>
<feature type="transmembrane region" description="Helical" evidence="1">
    <location>
        <begin position="12"/>
        <end position="32"/>
    </location>
</feature>
<keyword evidence="1" id="KW-1133">Transmembrane helix</keyword>
<keyword evidence="1" id="KW-0472">Membrane</keyword>
<keyword evidence="1" id="KW-0812">Transmembrane</keyword>
<name>A0ABQ6NLH0_9BACL</name>
<gene>
    <name evidence="2" type="ORF">PghCCS26_30590</name>
</gene>
<sequence length="104" mass="12224">MTFTLIDWIKYTFWGVFGFMIIDFVIAFSKSFWQGSFKTSFLPYLKDILFYVYPLYFLLSIVNLDPTEWTLITLFFIGGLSLIIKYVLDIIGRFKPKAEDESGT</sequence>
<dbReference type="Proteomes" id="UP001285921">
    <property type="component" value="Unassembled WGS sequence"/>
</dbReference>
<evidence type="ECO:0000313" key="2">
    <source>
        <dbReference type="EMBL" id="GMK45931.1"/>
    </source>
</evidence>
<dbReference type="EMBL" id="BTCL01000009">
    <property type="protein sequence ID" value="GMK45931.1"/>
    <property type="molecule type" value="Genomic_DNA"/>
</dbReference>
<comment type="caution">
    <text evidence="2">The sequence shown here is derived from an EMBL/GenBank/DDBJ whole genome shotgun (WGS) entry which is preliminary data.</text>
</comment>
<feature type="transmembrane region" description="Helical" evidence="1">
    <location>
        <begin position="44"/>
        <end position="63"/>
    </location>
</feature>
<evidence type="ECO:0000313" key="3">
    <source>
        <dbReference type="Proteomes" id="UP001285921"/>
    </source>
</evidence>
<feature type="transmembrane region" description="Helical" evidence="1">
    <location>
        <begin position="69"/>
        <end position="88"/>
    </location>
</feature>
<proteinExistence type="predicted"/>
<evidence type="ECO:0000256" key="1">
    <source>
        <dbReference type="SAM" id="Phobius"/>
    </source>
</evidence>
<protein>
    <submittedName>
        <fullName evidence="2">Uncharacterized protein</fullName>
    </submittedName>
</protein>
<dbReference type="RefSeq" id="WP_015842572.1">
    <property type="nucleotide sequence ID" value="NZ_BTCL01000009.1"/>
</dbReference>
<organism evidence="2 3">
    <name type="scientific">Paenibacillus glycanilyticus</name>
    <dbReference type="NCBI Taxonomy" id="126569"/>
    <lineage>
        <taxon>Bacteria</taxon>
        <taxon>Bacillati</taxon>
        <taxon>Bacillota</taxon>
        <taxon>Bacilli</taxon>
        <taxon>Bacillales</taxon>
        <taxon>Paenibacillaceae</taxon>
        <taxon>Paenibacillus</taxon>
    </lineage>
</organism>